<dbReference type="EMBL" id="CADEPM010000005">
    <property type="protein sequence ID" value="CAB3405905.1"/>
    <property type="molecule type" value="Genomic_DNA"/>
</dbReference>
<keyword evidence="11" id="KW-1185">Reference proteome</keyword>
<feature type="transmembrane region" description="Helical" evidence="8">
    <location>
        <begin position="569"/>
        <end position="588"/>
    </location>
</feature>
<dbReference type="GO" id="GO:0051033">
    <property type="term" value="F:RNA transmembrane transporter activity"/>
    <property type="evidence" value="ECO:0007669"/>
    <property type="project" value="TreeGrafter"/>
</dbReference>
<reference evidence="10 11" key="1">
    <citation type="submission" date="2020-04" db="EMBL/GenBank/DDBJ databases">
        <authorList>
            <person name="Laetsch R D."/>
            <person name="Stevens L."/>
            <person name="Kumar S."/>
            <person name="Blaxter L. M."/>
        </authorList>
    </citation>
    <scope>NUCLEOTIDE SEQUENCE [LARGE SCALE GENOMIC DNA]</scope>
</reference>
<dbReference type="GO" id="GO:0005764">
    <property type="term" value="C:lysosome"/>
    <property type="evidence" value="ECO:0007669"/>
    <property type="project" value="TreeGrafter"/>
</dbReference>
<dbReference type="GO" id="GO:0005886">
    <property type="term" value="C:plasma membrane"/>
    <property type="evidence" value="ECO:0007669"/>
    <property type="project" value="TreeGrafter"/>
</dbReference>
<feature type="transmembrane region" description="Helical" evidence="8">
    <location>
        <begin position="600"/>
        <end position="619"/>
    </location>
</feature>
<evidence type="ECO:0000313" key="11">
    <source>
        <dbReference type="Proteomes" id="UP000494206"/>
    </source>
</evidence>
<dbReference type="Proteomes" id="UP000494206">
    <property type="component" value="Unassembled WGS sequence"/>
</dbReference>
<evidence type="ECO:0000256" key="1">
    <source>
        <dbReference type="ARBA" id="ARBA00004141"/>
    </source>
</evidence>
<feature type="transmembrane region" description="Helical" evidence="8">
    <location>
        <begin position="487"/>
        <end position="506"/>
    </location>
</feature>
<dbReference type="OrthoDB" id="416618at2759"/>
<dbReference type="AlphaFoldDB" id="A0A8S1F589"/>
<keyword evidence="3 8" id="KW-0812">Transmembrane</keyword>
<dbReference type="InterPro" id="IPR025958">
    <property type="entry name" value="SID1_TM_fam"/>
</dbReference>
<comment type="caution">
    <text evidence="10">The sequence shown here is derived from an EMBL/GenBank/DDBJ whole genome shotgun (WGS) entry which is preliminary data.</text>
</comment>
<keyword evidence="4 9" id="KW-0732">Signal</keyword>
<protein>
    <submittedName>
        <fullName evidence="10">Uncharacterized protein</fullName>
    </submittedName>
</protein>
<feature type="signal peptide" evidence="9">
    <location>
        <begin position="1"/>
        <end position="19"/>
    </location>
</feature>
<feature type="transmembrane region" description="Helical" evidence="8">
    <location>
        <begin position="393"/>
        <end position="411"/>
    </location>
</feature>
<feature type="chain" id="PRO_5035929766" evidence="9">
    <location>
        <begin position="20"/>
        <end position="684"/>
    </location>
</feature>
<organism evidence="10 11">
    <name type="scientific">Caenorhabditis bovis</name>
    <dbReference type="NCBI Taxonomy" id="2654633"/>
    <lineage>
        <taxon>Eukaryota</taxon>
        <taxon>Metazoa</taxon>
        <taxon>Ecdysozoa</taxon>
        <taxon>Nematoda</taxon>
        <taxon>Chromadorea</taxon>
        <taxon>Rhabditida</taxon>
        <taxon>Rhabditina</taxon>
        <taxon>Rhabditomorpha</taxon>
        <taxon>Rhabditoidea</taxon>
        <taxon>Rhabditidae</taxon>
        <taxon>Peloderinae</taxon>
        <taxon>Caenorhabditis</taxon>
    </lineage>
</organism>
<evidence type="ECO:0000256" key="8">
    <source>
        <dbReference type="SAM" id="Phobius"/>
    </source>
</evidence>
<feature type="transmembrane region" description="Helical" evidence="8">
    <location>
        <begin position="541"/>
        <end position="563"/>
    </location>
</feature>
<keyword evidence="5 8" id="KW-1133">Transmembrane helix</keyword>
<evidence type="ECO:0000256" key="4">
    <source>
        <dbReference type="ARBA" id="ARBA00022729"/>
    </source>
</evidence>
<proteinExistence type="inferred from homology"/>
<feature type="transmembrane region" description="Helical" evidence="8">
    <location>
        <begin position="341"/>
        <end position="360"/>
    </location>
</feature>
<accession>A0A8S1F589</accession>
<evidence type="ECO:0000256" key="9">
    <source>
        <dbReference type="SAM" id="SignalP"/>
    </source>
</evidence>
<feature type="transmembrane region" description="Helical" evidence="8">
    <location>
        <begin position="241"/>
        <end position="263"/>
    </location>
</feature>
<comment type="subcellular location">
    <subcellularLocation>
        <location evidence="1">Membrane</location>
        <topology evidence="1">Multi-pass membrane protein</topology>
    </subcellularLocation>
</comment>
<sequence>MRNVSLLIILLLKCYTAVFLNNSSPLNVNPINAKKISGVVSHGKINVYYKTLNVSFALDLIRISAAIEDPEQYAIFGSDPILIIVCSNGRDAVSIKLPVNYGFPQNSKTVVLKDQRLTIVKPLGYFIDAKSQGITSLRVTVESKDSFCATLVSSPESENIYDANLHSEIQNSRKFTFDRRGDLYFSHSEIEMYKSFRIYVFVNANDSVCNPDAPPRKHVLQNKQVTFKFEKLETDSYKVPISAMFIVFALTIIVFLGMSPKLLNGQLFILRKIQSIGVVSNPLHVSTNESNLIDLSHEQPTIPIVKDSVVPEPSEHLVVPIGEQITSSEIIQDSLSTHFDAFKYPLAVFLPIFMQVAKFFQWTNSSYSNIDQTCFFNHACAKPLGDFRAFNNIISNAGYLMFGSFFFFYTLKRRSRHSTNPQNGVYECALIDMMIAAFLITEAIASSTYHICPSDIAFQFDTPCIQVICGLLIVRQNLVRREPPSPQYTNSLLVAIFGANMLITMFSKQQHIRGIIAGIHLLATLGFCREIRKLNSSYSKAWCLNLFGLNFVLIVVYTFLANVVHLQQILPYTLAINCFFYILFYTIMKVVHKEKISKSVSLYGLFSIISWFVALYFYLDDGTDWTKTSAQSRSLNKPCILLNFFASHDLWHIFSAIATFWTLIFVSKIDDNLYIVERKDIAVF</sequence>
<evidence type="ECO:0000256" key="7">
    <source>
        <dbReference type="ARBA" id="ARBA00023180"/>
    </source>
</evidence>
<dbReference type="GO" id="GO:0003725">
    <property type="term" value="F:double-stranded RNA binding"/>
    <property type="evidence" value="ECO:0007669"/>
    <property type="project" value="TreeGrafter"/>
</dbReference>
<name>A0A8S1F589_9PELO</name>
<comment type="similarity">
    <text evidence="2">Belongs to the SID1 family.</text>
</comment>
<dbReference type="Pfam" id="PF13965">
    <property type="entry name" value="SID-1_RNA_chan"/>
    <property type="match status" value="1"/>
</dbReference>
<dbReference type="PANTHER" id="PTHR12185:SF1">
    <property type="entry name" value="SYSTEMIC RNA INTERFERENCE DEFECTIVE PROTEIN 1"/>
    <property type="match status" value="1"/>
</dbReference>
<feature type="transmembrane region" description="Helical" evidence="8">
    <location>
        <begin position="512"/>
        <end position="529"/>
    </location>
</feature>
<feature type="transmembrane region" description="Helical" evidence="8">
    <location>
        <begin position="650"/>
        <end position="669"/>
    </location>
</feature>
<keyword evidence="6 8" id="KW-0472">Membrane</keyword>
<evidence type="ECO:0000313" key="10">
    <source>
        <dbReference type="EMBL" id="CAB3405905.1"/>
    </source>
</evidence>
<feature type="transmembrane region" description="Helical" evidence="8">
    <location>
        <begin position="423"/>
        <end position="444"/>
    </location>
</feature>
<evidence type="ECO:0000256" key="5">
    <source>
        <dbReference type="ARBA" id="ARBA00022989"/>
    </source>
</evidence>
<evidence type="ECO:0000256" key="2">
    <source>
        <dbReference type="ARBA" id="ARBA00006618"/>
    </source>
</evidence>
<evidence type="ECO:0000256" key="6">
    <source>
        <dbReference type="ARBA" id="ARBA00023136"/>
    </source>
</evidence>
<keyword evidence="7" id="KW-0325">Glycoprotein</keyword>
<feature type="transmembrane region" description="Helical" evidence="8">
    <location>
        <begin position="456"/>
        <end position="475"/>
    </location>
</feature>
<evidence type="ECO:0000256" key="3">
    <source>
        <dbReference type="ARBA" id="ARBA00022692"/>
    </source>
</evidence>
<gene>
    <name evidence="10" type="ORF">CBOVIS_LOCUS8047</name>
</gene>
<dbReference type="PANTHER" id="PTHR12185">
    <property type="entry name" value="SID1 TRANSMEMBRANE FAMILY MEMEBER"/>
    <property type="match status" value="1"/>
</dbReference>